<dbReference type="GO" id="GO:0043682">
    <property type="term" value="F:P-type divalent copper transporter activity"/>
    <property type="evidence" value="ECO:0007669"/>
    <property type="project" value="TreeGrafter"/>
</dbReference>
<evidence type="ECO:0000256" key="3">
    <source>
        <dbReference type="ARBA" id="ARBA00022475"/>
    </source>
</evidence>
<dbReference type="InterPro" id="IPR036412">
    <property type="entry name" value="HAD-like_sf"/>
</dbReference>
<feature type="transmembrane region" description="Helical" evidence="14">
    <location>
        <begin position="275"/>
        <end position="294"/>
    </location>
</feature>
<keyword evidence="4 14" id="KW-0812">Transmembrane</keyword>
<feature type="transmembrane region" description="Helical" evidence="14">
    <location>
        <begin position="300"/>
        <end position="325"/>
    </location>
</feature>
<dbReference type="InterPro" id="IPR044492">
    <property type="entry name" value="P_typ_ATPase_HD_dom"/>
</dbReference>
<dbReference type="AlphaFoldDB" id="A0A9D0ZZE2"/>
<evidence type="ECO:0000313" key="17">
    <source>
        <dbReference type="Proteomes" id="UP000824261"/>
    </source>
</evidence>
<dbReference type="PANTHER" id="PTHR43520">
    <property type="entry name" value="ATP7, ISOFORM B"/>
    <property type="match status" value="1"/>
</dbReference>
<evidence type="ECO:0000256" key="8">
    <source>
        <dbReference type="ARBA" id="ARBA00022840"/>
    </source>
</evidence>
<dbReference type="InterPro" id="IPR059000">
    <property type="entry name" value="ATPase_P-type_domA"/>
</dbReference>
<keyword evidence="8" id="KW-0067">ATP-binding</keyword>
<keyword evidence="6" id="KW-0547">Nucleotide-binding</keyword>
<evidence type="ECO:0000256" key="10">
    <source>
        <dbReference type="ARBA" id="ARBA00022989"/>
    </source>
</evidence>
<keyword evidence="3" id="KW-1003">Cell membrane</keyword>
<keyword evidence="7" id="KW-0406">Ion transport</keyword>
<dbReference type="Pfam" id="PF00122">
    <property type="entry name" value="E1-E2_ATPase"/>
    <property type="match status" value="1"/>
</dbReference>
<evidence type="ECO:0000313" key="16">
    <source>
        <dbReference type="EMBL" id="HIR01410.1"/>
    </source>
</evidence>
<feature type="transmembrane region" description="Helical" evidence="14">
    <location>
        <begin position="684"/>
        <end position="705"/>
    </location>
</feature>
<protein>
    <submittedName>
        <fullName evidence="16">HAD-IC family P-type ATPase</fullName>
    </submittedName>
</protein>
<keyword evidence="9" id="KW-1278">Translocase</keyword>
<name>A0A9D0ZZE2_9ACTN</name>
<dbReference type="PROSITE" id="PS00154">
    <property type="entry name" value="ATPASE_E1_E2"/>
    <property type="match status" value="1"/>
</dbReference>
<keyword evidence="5" id="KW-0479">Metal-binding</keyword>
<accession>A0A9D0ZZE2</accession>
<dbReference type="SUPFAM" id="SSF81653">
    <property type="entry name" value="Calcium ATPase, transduction domain A"/>
    <property type="match status" value="1"/>
</dbReference>
<feature type="domain" description="P-type ATPase A" evidence="15">
    <location>
        <begin position="159"/>
        <end position="259"/>
    </location>
</feature>
<feature type="region of interest" description="Disordered" evidence="13">
    <location>
        <begin position="1"/>
        <end position="33"/>
    </location>
</feature>
<dbReference type="GO" id="GO:0005524">
    <property type="term" value="F:ATP binding"/>
    <property type="evidence" value="ECO:0007669"/>
    <property type="project" value="UniProtKB-KW"/>
</dbReference>
<dbReference type="SFLD" id="SFLDG00002">
    <property type="entry name" value="C1.7:_P-type_atpase_like"/>
    <property type="match status" value="1"/>
</dbReference>
<proteinExistence type="inferred from homology"/>
<dbReference type="InterPro" id="IPR001757">
    <property type="entry name" value="P_typ_ATPase"/>
</dbReference>
<feature type="transmembrane region" description="Helical" evidence="14">
    <location>
        <begin position="110"/>
        <end position="128"/>
    </location>
</feature>
<dbReference type="Gene3D" id="3.40.50.1000">
    <property type="entry name" value="HAD superfamily/HAD-like"/>
    <property type="match status" value="2"/>
</dbReference>
<comment type="caution">
    <text evidence="16">The sequence shown here is derived from an EMBL/GenBank/DDBJ whole genome shotgun (WGS) entry which is preliminary data.</text>
</comment>
<dbReference type="Proteomes" id="UP000824261">
    <property type="component" value="Unassembled WGS sequence"/>
</dbReference>
<feature type="transmembrane region" description="Helical" evidence="14">
    <location>
        <begin position="83"/>
        <end position="104"/>
    </location>
</feature>
<dbReference type="PRINTS" id="PR00120">
    <property type="entry name" value="HATPASE"/>
</dbReference>
<feature type="transmembrane region" description="Helical" evidence="14">
    <location>
        <begin position="711"/>
        <end position="733"/>
    </location>
</feature>
<dbReference type="Gene3D" id="2.70.150.10">
    <property type="entry name" value="Calcium-transporting ATPase, cytoplasmic transduction domain A"/>
    <property type="match status" value="1"/>
</dbReference>
<evidence type="ECO:0000256" key="12">
    <source>
        <dbReference type="ARBA" id="ARBA00023136"/>
    </source>
</evidence>
<dbReference type="InterPro" id="IPR023299">
    <property type="entry name" value="ATPase_P-typ_cyto_dom_N"/>
</dbReference>
<reference evidence="16" key="2">
    <citation type="journal article" date="2021" name="PeerJ">
        <title>Extensive microbial diversity within the chicken gut microbiome revealed by metagenomics and culture.</title>
        <authorList>
            <person name="Gilroy R."/>
            <person name="Ravi A."/>
            <person name="Getino M."/>
            <person name="Pursley I."/>
            <person name="Horton D.L."/>
            <person name="Alikhan N.F."/>
            <person name="Baker D."/>
            <person name="Gharbi K."/>
            <person name="Hall N."/>
            <person name="Watson M."/>
            <person name="Adriaenssens E.M."/>
            <person name="Foster-Nyarko E."/>
            <person name="Jarju S."/>
            <person name="Secka A."/>
            <person name="Antonio M."/>
            <person name="Oren A."/>
            <person name="Chaudhuri R.R."/>
            <person name="La Ragione R."/>
            <person name="Hildebrand F."/>
            <person name="Pallen M.J."/>
        </authorList>
    </citation>
    <scope>NUCLEOTIDE SEQUENCE</scope>
    <source>
        <strain evidence="16">ChiGjej1B1-2707</strain>
    </source>
</reference>
<comment type="subcellular location">
    <subcellularLocation>
        <location evidence="1">Cell membrane</location>
        <topology evidence="1">Multi-pass membrane protein</topology>
    </subcellularLocation>
</comment>
<evidence type="ECO:0000256" key="7">
    <source>
        <dbReference type="ARBA" id="ARBA00022796"/>
    </source>
</evidence>
<sequence length="739" mass="76465">MGCGSCGNETAERSSEGRQSAKASFPDSREHSPNAKERIVGALELVAEWGGTKRDVAFLIVSAVALVLSLAFPGAFPIDPAWIAIALCGLPIILEAVIGLVTAFDIKADVLVSLALIASVAIGEYFAAGEVAVIMQLGGLLEELTVARARAGIERLVDLTPTTARVVQNGSEHIVDAAEVREGALVRVLPGETVPVDGVIVDGQTSIDESVMTGEPIPMDKAVGDEAKSGTVNQFGAFTMRATNVGEDSSLARMIRLVQSADAGKAKIVRLADRWATWIVVIALASAAVTWLVTGEIIRAVTILVVFCPCALVLATPTAIMAAIGNLTKLGVLVREGDALERLAQVKRVTFDKTGTLTHGAPRVVSVRAFSAPAVANGHGHEGCCGHHAHGADHVHGGAGCEHAGGISLPPALRERELYALAAGAEQLSEHPLAHAIIEGFRCGDGLEAKNAQCALEQPASTELTNGSAADADANLTTAGTPRTLPEAHDFAMVPGRGVEATVNGRRVLAGNAEFMRERGVRGFVASVARAYEDEGCTVVHVAVDGIAAGFVALADTVREGAAATVAGIKQLGITPVLLTGDHAQAARHIAAQVGVKDVQADCLPEDKLAAIDVYEQAGEPVCMVGDGINDAPALKRAHVGVAMGGVGSDIAVDAADIALVRDDLAAVPHLLALSKRMMTTIKLNMTFSMTLNFVAIVLAMLGILNPVVGALVHNAGSVIVIANSALLLRWGLKNSAKR</sequence>
<dbReference type="SFLD" id="SFLDF00027">
    <property type="entry name" value="p-type_atpase"/>
    <property type="match status" value="1"/>
</dbReference>
<dbReference type="PANTHER" id="PTHR43520:SF8">
    <property type="entry name" value="P-TYPE CU(+) TRANSPORTER"/>
    <property type="match status" value="1"/>
</dbReference>
<dbReference type="SUPFAM" id="SSF81665">
    <property type="entry name" value="Calcium ATPase, transmembrane domain M"/>
    <property type="match status" value="1"/>
</dbReference>
<evidence type="ECO:0000256" key="5">
    <source>
        <dbReference type="ARBA" id="ARBA00022723"/>
    </source>
</evidence>
<evidence type="ECO:0000256" key="6">
    <source>
        <dbReference type="ARBA" id="ARBA00022741"/>
    </source>
</evidence>
<dbReference type="GO" id="GO:0055070">
    <property type="term" value="P:copper ion homeostasis"/>
    <property type="evidence" value="ECO:0007669"/>
    <property type="project" value="TreeGrafter"/>
</dbReference>
<dbReference type="SUPFAM" id="SSF56784">
    <property type="entry name" value="HAD-like"/>
    <property type="match status" value="1"/>
</dbReference>
<keyword evidence="10 14" id="KW-1133">Transmembrane helix</keyword>
<dbReference type="InterPro" id="IPR008250">
    <property type="entry name" value="ATPase_P-typ_transduc_dom_A_sf"/>
</dbReference>
<dbReference type="Pfam" id="PF00702">
    <property type="entry name" value="Hydrolase"/>
    <property type="match status" value="1"/>
</dbReference>
<dbReference type="SFLD" id="SFLDS00003">
    <property type="entry name" value="Haloacid_Dehalogenase"/>
    <property type="match status" value="1"/>
</dbReference>
<keyword evidence="7" id="KW-0813">Transport</keyword>
<evidence type="ECO:0000256" key="2">
    <source>
        <dbReference type="ARBA" id="ARBA00006024"/>
    </source>
</evidence>
<evidence type="ECO:0000256" key="4">
    <source>
        <dbReference type="ARBA" id="ARBA00022692"/>
    </source>
</evidence>
<dbReference type="GO" id="GO:0005507">
    <property type="term" value="F:copper ion binding"/>
    <property type="evidence" value="ECO:0007669"/>
    <property type="project" value="TreeGrafter"/>
</dbReference>
<dbReference type="FunFam" id="2.70.150.10:FF:000020">
    <property type="entry name" value="Copper-exporting P-type ATPase A"/>
    <property type="match status" value="1"/>
</dbReference>
<dbReference type="NCBIfam" id="TIGR01494">
    <property type="entry name" value="ATPase_P-type"/>
    <property type="match status" value="2"/>
</dbReference>
<evidence type="ECO:0000256" key="11">
    <source>
        <dbReference type="ARBA" id="ARBA00023008"/>
    </source>
</evidence>
<dbReference type="InterPro" id="IPR023298">
    <property type="entry name" value="ATPase_P-typ_TM_dom_sf"/>
</dbReference>
<dbReference type="Gene3D" id="3.40.1110.10">
    <property type="entry name" value="Calcium-transporting ATPase, cytoplasmic domain N"/>
    <property type="match status" value="1"/>
</dbReference>
<keyword evidence="12 14" id="KW-0472">Membrane</keyword>
<comment type="similarity">
    <text evidence="2">Belongs to the cation transport ATPase (P-type) (TC 3.A.3) family. Type IB subfamily.</text>
</comment>
<dbReference type="GO" id="GO:0005886">
    <property type="term" value="C:plasma membrane"/>
    <property type="evidence" value="ECO:0007669"/>
    <property type="project" value="UniProtKB-SubCell"/>
</dbReference>
<evidence type="ECO:0000256" key="9">
    <source>
        <dbReference type="ARBA" id="ARBA00022967"/>
    </source>
</evidence>
<organism evidence="16 17">
    <name type="scientific">Candidatus Aveggerthella stercoripullorum</name>
    <dbReference type="NCBI Taxonomy" id="2840688"/>
    <lineage>
        <taxon>Bacteria</taxon>
        <taxon>Bacillati</taxon>
        <taxon>Actinomycetota</taxon>
        <taxon>Coriobacteriia</taxon>
        <taxon>Eggerthellales</taxon>
        <taxon>Eggerthellaceae</taxon>
        <taxon>Eggerthellaceae incertae sedis</taxon>
        <taxon>Candidatus Aveggerthella</taxon>
    </lineage>
</organism>
<dbReference type="PRINTS" id="PR00119">
    <property type="entry name" value="CATATPASE"/>
</dbReference>
<keyword evidence="7" id="KW-0187">Copper transport</keyword>
<evidence type="ECO:0000256" key="1">
    <source>
        <dbReference type="ARBA" id="ARBA00004651"/>
    </source>
</evidence>
<dbReference type="InterPro" id="IPR018303">
    <property type="entry name" value="ATPase_P-typ_P_site"/>
</dbReference>
<dbReference type="InterPro" id="IPR023214">
    <property type="entry name" value="HAD_sf"/>
</dbReference>
<feature type="transmembrane region" description="Helical" evidence="14">
    <location>
        <begin position="56"/>
        <end position="76"/>
    </location>
</feature>
<evidence type="ECO:0000259" key="15">
    <source>
        <dbReference type="Pfam" id="PF00122"/>
    </source>
</evidence>
<dbReference type="GO" id="GO:0016887">
    <property type="term" value="F:ATP hydrolysis activity"/>
    <property type="evidence" value="ECO:0007669"/>
    <property type="project" value="InterPro"/>
</dbReference>
<gene>
    <name evidence="16" type="ORF">IAA69_04025</name>
</gene>
<reference evidence="16" key="1">
    <citation type="submission" date="2020-10" db="EMBL/GenBank/DDBJ databases">
        <authorList>
            <person name="Gilroy R."/>
        </authorList>
    </citation>
    <scope>NUCLEOTIDE SEQUENCE</scope>
    <source>
        <strain evidence="16">ChiGjej1B1-2707</strain>
    </source>
</reference>
<keyword evidence="11" id="KW-0186">Copper</keyword>
<evidence type="ECO:0000256" key="13">
    <source>
        <dbReference type="SAM" id="MobiDB-lite"/>
    </source>
</evidence>
<dbReference type="EMBL" id="DVGB01000048">
    <property type="protein sequence ID" value="HIR01410.1"/>
    <property type="molecule type" value="Genomic_DNA"/>
</dbReference>
<evidence type="ECO:0000256" key="14">
    <source>
        <dbReference type="SAM" id="Phobius"/>
    </source>
</evidence>